<accession>A0A540VFF8</accession>
<dbReference type="Pfam" id="PF13439">
    <property type="entry name" value="Glyco_transf_4"/>
    <property type="match status" value="1"/>
</dbReference>
<proteinExistence type="predicted"/>
<dbReference type="CDD" id="cd03801">
    <property type="entry name" value="GT4_PimA-like"/>
    <property type="match status" value="1"/>
</dbReference>
<dbReference type="GO" id="GO:0016757">
    <property type="term" value="F:glycosyltransferase activity"/>
    <property type="evidence" value="ECO:0007669"/>
    <property type="project" value="TreeGrafter"/>
</dbReference>
<dbReference type="Pfam" id="PF13692">
    <property type="entry name" value="Glyco_trans_1_4"/>
    <property type="match status" value="1"/>
</dbReference>
<dbReference type="PANTHER" id="PTHR45947">
    <property type="entry name" value="SULFOQUINOVOSYL TRANSFERASE SQD2"/>
    <property type="match status" value="1"/>
</dbReference>
<dbReference type="RefSeq" id="WP_141610319.1">
    <property type="nucleotide sequence ID" value="NZ_VIGC02000013.1"/>
</dbReference>
<dbReference type="EMBL" id="VIGC01000013">
    <property type="protein sequence ID" value="TQE95500.1"/>
    <property type="molecule type" value="Genomic_DNA"/>
</dbReference>
<gene>
    <name evidence="2" type="ORF">FKZ61_11700</name>
</gene>
<feature type="domain" description="Glycosyltransferase subfamily 4-like N-terminal" evidence="1">
    <location>
        <begin position="16"/>
        <end position="207"/>
    </location>
</feature>
<protein>
    <submittedName>
        <fullName evidence="2">Glycosyltransferase</fullName>
    </submittedName>
</protein>
<name>A0A540VFF8_9CHLR</name>
<dbReference type="PANTHER" id="PTHR45947:SF3">
    <property type="entry name" value="SULFOQUINOVOSYL TRANSFERASE SQD2"/>
    <property type="match status" value="1"/>
</dbReference>
<evidence type="ECO:0000259" key="1">
    <source>
        <dbReference type="Pfam" id="PF13439"/>
    </source>
</evidence>
<reference evidence="2 3" key="1">
    <citation type="submission" date="2019-06" db="EMBL/GenBank/DDBJ databases">
        <title>Genome sequence of Litorilinea aerophila BAA-2444.</title>
        <authorList>
            <person name="Maclea K.S."/>
            <person name="Maurais E.G."/>
            <person name="Iannazzi L.C."/>
        </authorList>
    </citation>
    <scope>NUCLEOTIDE SEQUENCE [LARGE SCALE GENOMIC DNA]</scope>
    <source>
        <strain evidence="2 3">ATCC BAA-2444</strain>
    </source>
</reference>
<evidence type="ECO:0000313" key="2">
    <source>
        <dbReference type="EMBL" id="TQE95500.1"/>
    </source>
</evidence>
<evidence type="ECO:0000313" key="3">
    <source>
        <dbReference type="Proteomes" id="UP000317371"/>
    </source>
</evidence>
<organism evidence="2 3">
    <name type="scientific">Litorilinea aerophila</name>
    <dbReference type="NCBI Taxonomy" id="1204385"/>
    <lineage>
        <taxon>Bacteria</taxon>
        <taxon>Bacillati</taxon>
        <taxon>Chloroflexota</taxon>
        <taxon>Caldilineae</taxon>
        <taxon>Caldilineales</taxon>
        <taxon>Caldilineaceae</taxon>
        <taxon>Litorilinea</taxon>
    </lineage>
</organism>
<keyword evidence="2" id="KW-0808">Transferase</keyword>
<dbReference type="InterPro" id="IPR050194">
    <property type="entry name" value="Glycosyltransferase_grp1"/>
</dbReference>
<dbReference type="AlphaFoldDB" id="A0A540VFF8"/>
<comment type="caution">
    <text evidence="2">The sequence shown here is derived from an EMBL/GenBank/DDBJ whole genome shotgun (WGS) entry which is preliminary data.</text>
</comment>
<keyword evidence="3" id="KW-1185">Reference proteome</keyword>
<dbReference type="Proteomes" id="UP000317371">
    <property type="component" value="Unassembled WGS sequence"/>
</dbReference>
<dbReference type="SUPFAM" id="SSF53756">
    <property type="entry name" value="UDP-Glycosyltransferase/glycogen phosphorylase"/>
    <property type="match status" value="1"/>
</dbReference>
<dbReference type="InParanoid" id="A0A540VFF8"/>
<dbReference type="OrthoDB" id="9807209at2"/>
<dbReference type="Gene3D" id="3.40.50.2000">
    <property type="entry name" value="Glycogen Phosphorylase B"/>
    <property type="match status" value="2"/>
</dbReference>
<dbReference type="InterPro" id="IPR028098">
    <property type="entry name" value="Glyco_trans_4-like_N"/>
</dbReference>
<sequence>MRILFLSRWYPFPPSNGSKLRIFNLLQGLTRCHQVTLLSFCEGPVSPPPPLWQERLQAIHQVPYRPFDPRRWRARLGLLSPRPRSVLDTFSPAMDQAIRQELATGDYDLVIASQIDMAAYRDSFGPVPALLEEVEVGVMYEHMARAEGWRRRLRARLTWAKYRRYLNGLCRRFRLCTVASAEEQRLLAQTLTAALPIEVVPNCIDLADYGEAASDGLRHREPHTLIFTGSLTFEPNYDAMVWFVGEILPRIRQAVPDARLVITGDHGDRPLPATPGVVRTGMVDDVRTRIARAAVSVVPIRAGGGTRLKILEAMALQTPVVSTRKGAEGLAVAHGRELLLADTPQAFAEQVIALLRQPDQGRTLAAHAYRHVRATYDTAVVLPRFLSLVEQAAQGGGRESHR</sequence>